<dbReference type="GO" id="GO:0008270">
    <property type="term" value="F:zinc ion binding"/>
    <property type="evidence" value="ECO:0007669"/>
    <property type="project" value="UniProtKB-KW"/>
</dbReference>
<feature type="region of interest" description="Disordered" evidence="5">
    <location>
        <begin position="66"/>
        <end position="103"/>
    </location>
</feature>
<evidence type="ECO:0000256" key="2">
    <source>
        <dbReference type="ARBA" id="ARBA00022771"/>
    </source>
</evidence>
<evidence type="ECO:0000259" key="7">
    <source>
        <dbReference type="PROSITE" id="PS50103"/>
    </source>
</evidence>
<dbReference type="Gene3D" id="4.10.1000.10">
    <property type="entry name" value="Zinc finger, CCCH-type"/>
    <property type="match status" value="1"/>
</dbReference>
<feature type="zinc finger region" description="C3H1-type" evidence="4">
    <location>
        <begin position="184"/>
        <end position="212"/>
    </location>
</feature>
<dbReference type="Ensembl" id="ENSOSIT00000006361.1">
    <property type="protein sequence ID" value="ENSOSIP00000005935.1"/>
    <property type="gene ID" value="ENSOSIG00000004025.1"/>
</dbReference>
<keyword evidence="3 4" id="KW-0862">Zinc</keyword>
<name>A0A8C8DHH8_9TELE</name>
<evidence type="ECO:0000256" key="4">
    <source>
        <dbReference type="PROSITE-ProRule" id="PRU00723"/>
    </source>
</evidence>
<sequence>AGEMADSEEPKAQSCTFLFKKSAKKFCGRKRKASDSDKGSPFILSYLSESNRLVCGVVKDEITKKVERDAVSSSDSEDDNEGKITVAYKSSRSAKPEGPEDMGATATYELDTEKDKDAQAIFERSQKIQEELTGKEDDKIYRGINNYQKFIKPKDTSMGNASSGMVRKGPIRAPEHLRATVRWDYQPDICKDYKETGFCGFGDSCKFLHDRSDYKHGWQIERELEEGRYGANDEENYEVSSDDEDVPFKCFICRESYKNPIVTKCKHYFCEACALQHYRKSKRCYVCNTQTNGVFNPAKELMAKLEKHYAAQDQPPSDED</sequence>
<evidence type="ECO:0000313" key="9">
    <source>
        <dbReference type="Proteomes" id="UP000694383"/>
    </source>
</evidence>
<dbReference type="PROSITE" id="PS00518">
    <property type="entry name" value="ZF_RING_1"/>
    <property type="match status" value="1"/>
</dbReference>
<dbReference type="Proteomes" id="UP000694383">
    <property type="component" value="Unplaced"/>
</dbReference>
<dbReference type="SUPFAM" id="SSF90229">
    <property type="entry name" value="CCCH zinc finger"/>
    <property type="match status" value="1"/>
</dbReference>
<dbReference type="SMART" id="SM00184">
    <property type="entry name" value="RING"/>
    <property type="match status" value="1"/>
</dbReference>
<dbReference type="GO" id="GO:0034247">
    <property type="term" value="P:snoRNA splicing"/>
    <property type="evidence" value="ECO:0007669"/>
    <property type="project" value="TreeGrafter"/>
</dbReference>
<dbReference type="Pfam" id="PF00642">
    <property type="entry name" value="zf-CCCH"/>
    <property type="match status" value="1"/>
</dbReference>
<dbReference type="AlphaFoldDB" id="A0A8C8DHH8"/>
<dbReference type="GO" id="GO:0005684">
    <property type="term" value="C:U2-type spliceosomal complex"/>
    <property type="evidence" value="ECO:0007669"/>
    <property type="project" value="TreeGrafter"/>
</dbReference>
<protein>
    <submittedName>
        <fullName evidence="8">Ring finger protein 113A</fullName>
    </submittedName>
</protein>
<evidence type="ECO:0000256" key="5">
    <source>
        <dbReference type="SAM" id="MobiDB-lite"/>
    </source>
</evidence>
<keyword evidence="1 4" id="KW-0479">Metal-binding</keyword>
<evidence type="ECO:0000256" key="3">
    <source>
        <dbReference type="ARBA" id="ARBA00022833"/>
    </source>
</evidence>
<dbReference type="PANTHER" id="PTHR12930">
    <property type="entry name" value="ZINC FINGER PROTEIN 183"/>
    <property type="match status" value="1"/>
</dbReference>
<dbReference type="PROSITE" id="PS50089">
    <property type="entry name" value="ZF_RING_2"/>
    <property type="match status" value="1"/>
</dbReference>
<dbReference type="Gene3D" id="3.30.40.10">
    <property type="entry name" value="Zinc/RING finger domain, C3HC4 (zinc finger)"/>
    <property type="match status" value="1"/>
</dbReference>
<keyword evidence="9" id="KW-1185">Reference proteome</keyword>
<dbReference type="InterPro" id="IPR039971">
    <property type="entry name" value="CWC24-like"/>
</dbReference>
<evidence type="ECO:0000313" key="8">
    <source>
        <dbReference type="Ensembl" id="ENSOSIP00000005935.1"/>
    </source>
</evidence>
<proteinExistence type="predicted"/>
<keyword evidence="2 4" id="KW-0863">Zinc-finger</keyword>
<dbReference type="Pfam" id="PF13920">
    <property type="entry name" value="zf-C3HC4_3"/>
    <property type="match status" value="1"/>
</dbReference>
<feature type="domain" description="RING-type" evidence="6">
    <location>
        <begin position="250"/>
        <end position="288"/>
    </location>
</feature>
<dbReference type="InterPro" id="IPR000571">
    <property type="entry name" value="Znf_CCCH"/>
</dbReference>
<organism evidence="8 9">
    <name type="scientific">Oryzias sinensis</name>
    <name type="common">Chinese medaka</name>
    <dbReference type="NCBI Taxonomy" id="183150"/>
    <lineage>
        <taxon>Eukaryota</taxon>
        <taxon>Metazoa</taxon>
        <taxon>Chordata</taxon>
        <taxon>Craniata</taxon>
        <taxon>Vertebrata</taxon>
        <taxon>Euteleostomi</taxon>
        <taxon>Actinopterygii</taxon>
        <taxon>Neopterygii</taxon>
        <taxon>Teleostei</taxon>
        <taxon>Neoteleostei</taxon>
        <taxon>Acanthomorphata</taxon>
        <taxon>Ovalentaria</taxon>
        <taxon>Atherinomorphae</taxon>
        <taxon>Beloniformes</taxon>
        <taxon>Adrianichthyidae</taxon>
        <taxon>Oryziinae</taxon>
        <taxon>Oryzias</taxon>
    </lineage>
</organism>
<dbReference type="SUPFAM" id="SSF57850">
    <property type="entry name" value="RING/U-box"/>
    <property type="match status" value="1"/>
</dbReference>
<dbReference type="InterPro" id="IPR017907">
    <property type="entry name" value="Znf_RING_CS"/>
</dbReference>
<evidence type="ECO:0000256" key="1">
    <source>
        <dbReference type="ARBA" id="ARBA00022723"/>
    </source>
</evidence>
<dbReference type="PANTHER" id="PTHR12930:SF0">
    <property type="entry name" value="RING FINGER PROTEIN 113B"/>
    <property type="match status" value="1"/>
</dbReference>
<evidence type="ECO:0000259" key="6">
    <source>
        <dbReference type="PROSITE" id="PS50089"/>
    </source>
</evidence>
<dbReference type="GeneTree" id="ENSGT00390000016292"/>
<dbReference type="CDD" id="cd16539">
    <property type="entry name" value="RING-HC_RNF113A_B"/>
    <property type="match status" value="1"/>
</dbReference>
<reference evidence="8" key="2">
    <citation type="submission" date="2025-09" db="UniProtKB">
        <authorList>
            <consortium name="Ensembl"/>
        </authorList>
    </citation>
    <scope>IDENTIFICATION</scope>
</reference>
<dbReference type="SMART" id="SM00356">
    <property type="entry name" value="ZnF_C3H1"/>
    <property type="match status" value="1"/>
</dbReference>
<reference evidence="8" key="1">
    <citation type="submission" date="2025-08" db="UniProtKB">
        <authorList>
            <consortium name="Ensembl"/>
        </authorList>
    </citation>
    <scope>IDENTIFICATION</scope>
</reference>
<dbReference type="InterPro" id="IPR013083">
    <property type="entry name" value="Znf_RING/FYVE/PHD"/>
</dbReference>
<dbReference type="FunFam" id="3.30.40.10:FF:000045">
    <property type="entry name" value="RING finger protein 113A"/>
    <property type="match status" value="1"/>
</dbReference>
<dbReference type="InterPro" id="IPR036855">
    <property type="entry name" value="Znf_CCCH_sf"/>
</dbReference>
<feature type="domain" description="C3H1-type" evidence="7">
    <location>
        <begin position="184"/>
        <end position="212"/>
    </location>
</feature>
<dbReference type="PROSITE" id="PS50103">
    <property type="entry name" value="ZF_C3H1"/>
    <property type="match status" value="1"/>
</dbReference>
<accession>A0A8C8DHH8</accession>
<dbReference type="InterPro" id="IPR001841">
    <property type="entry name" value="Znf_RING"/>
</dbReference>